<dbReference type="Gene3D" id="2.60.120.380">
    <property type="match status" value="1"/>
</dbReference>
<dbReference type="EMBL" id="FTLW01000002">
    <property type="protein sequence ID" value="SIQ26440.1"/>
    <property type="molecule type" value="Genomic_DNA"/>
</dbReference>
<keyword evidence="4" id="KW-1185">Reference proteome</keyword>
<dbReference type="AlphaFoldDB" id="A0A1N6RC56"/>
<protein>
    <recommendedName>
        <fullName evidence="5">Lipoprotein</fullName>
    </recommendedName>
</protein>
<feature type="region of interest" description="Disordered" evidence="1">
    <location>
        <begin position="20"/>
        <end position="40"/>
    </location>
</feature>
<feature type="signal peptide" evidence="2">
    <location>
        <begin position="1"/>
        <end position="19"/>
    </location>
</feature>
<dbReference type="STRING" id="1604334.SAMN05421546_0958"/>
<evidence type="ECO:0008006" key="5">
    <source>
        <dbReference type="Google" id="ProtNLM"/>
    </source>
</evidence>
<accession>A0A1N6RC56</accession>
<reference evidence="4" key="1">
    <citation type="submission" date="2017-01" db="EMBL/GenBank/DDBJ databases">
        <authorList>
            <person name="Varghese N."/>
            <person name="Submissions S."/>
        </authorList>
    </citation>
    <scope>NUCLEOTIDE SEQUENCE [LARGE SCALE GENOMIC DNA]</scope>
    <source>
        <strain evidence="4">UM1</strain>
    </source>
</reference>
<dbReference type="Proteomes" id="UP000241788">
    <property type="component" value="Unassembled WGS sequence"/>
</dbReference>
<name>A0A1N6RC56_9GAMM</name>
<evidence type="ECO:0000256" key="1">
    <source>
        <dbReference type="SAM" id="MobiDB-lite"/>
    </source>
</evidence>
<evidence type="ECO:0000256" key="2">
    <source>
        <dbReference type="SAM" id="SignalP"/>
    </source>
</evidence>
<proteinExistence type="predicted"/>
<feature type="chain" id="PRO_5012342454" description="Lipoprotein" evidence="2">
    <location>
        <begin position="20"/>
        <end position="172"/>
    </location>
</feature>
<evidence type="ECO:0000313" key="4">
    <source>
        <dbReference type="Proteomes" id="UP000241788"/>
    </source>
</evidence>
<feature type="compositionally biased region" description="Low complexity" evidence="1">
    <location>
        <begin position="23"/>
        <end position="40"/>
    </location>
</feature>
<gene>
    <name evidence="3" type="ORF">SAMN05421546_0958</name>
</gene>
<sequence>MPFALAAALIGCTPAANDAAQNARTTPPAAETASAAASAASPAPVSATPIAEAPGTKATSTAVATACDQTITFAAGNNAATASGKVAGHAGCSFRMQGQAGQRIEVVLIGSPYLIALLFAPSAKDTAIAGPLDKLDAMLPETGEYEIRVAQVRAEARRNAAPKTFELKVSLR</sequence>
<keyword evidence="2" id="KW-0732">Signal</keyword>
<evidence type="ECO:0000313" key="3">
    <source>
        <dbReference type="EMBL" id="SIQ26440.1"/>
    </source>
</evidence>
<organism evidence="3 4">
    <name type="scientific">Solilutibacter tolerans</name>
    <dbReference type="NCBI Taxonomy" id="1604334"/>
    <lineage>
        <taxon>Bacteria</taxon>
        <taxon>Pseudomonadati</taxon>
        <taxon>Pseudomonadota</taxon>
        <taxon>Gammaproteobacteria</taxon>
        <taxon>Lysobacterales</taxon>
        <taxon>Lysobacteraceae</taxon>
        <taxon>Solilutibacter</taxon>
    </lineage>
</organism>